<organism evidence="2 3">
    <name type="scientific">Candidatus Roizmanbacteria bacterium RIFCSPHIGHO2_01_FULL_39_12c</name>
    <dbReference type="NCBI Taxonomy" id="1802031"/>
    <lineage>
        <taxon>Bacteria</taxon>
        <taxon>Candidatus Roizmaniibacteriota</taxon>
    </lineage>
</organism>
<feature type="compositionally biased region" description="Basic and acidic residues" evidence="1">
    <location>
        <begin position="219"/>
        <end position="229"/>
    </location>
</feature>
<sequence>MNDLKAPEVAIPTSQESAKPGRRDVLKALNHATKEMAKDAKPLQRKFNEEGGDALNQKEKNLLADYNILAEGKKNRKHGSDDIEVQWKDYEIDAEYKGMEGIPVEGLLEFLKYKITDLESNKQESKPDVRLQEQIDRLKKDQKILKDSSLSYEEARKVKPIKVEAGGDDAEAGLEEARQRLEAFITHDDKLRRSTKQNEPEYTDENWFKAREALAQRRELIVPAQEKKPQGLPPVPAKNEKDIITPPSTPDTKRAPADQEVAERKDLPPAPIGDGKEGKPPKKPKPAPNGIPGAVSELESTLNVGIATDESRIEQEIGGLMQHDRASDKPASGFWKNMLKPITNPKEFFRNFWQNTLFKKTFDTRSLSFSRSMMEIARSKHAGLDSSIPFEMPQEILDAAKEEGKKLIKQSGIFRRIGWKMADVWSGITGTTQNSEMVFARRWFEANGKDLVEQAKVVSLAEQTRLGERFALNGRNEDIISKEIGEVRYLLDELINDKEATKQYQLKFRGFISQYTSGNLNDDELLKQFNEYYHKEIVPKIPKDKQKELKGIEVSSNFLRLAKEMATEEATASGEQKTRYQRYQEELTADGKKKWDELQFKIYIGRAKYETARGEVGLSKLEKKLIHRMVEKDYKMSKGLVLNSAVETIKDLGIYGAAYLAGGTTAAVMFGRSTFHIGGLIATPVIAGLREGFLISSKGRLVGIRGKSVADFEQVSRELASGRKSMDKAKLRPIFEQAMVDQRHANDLISPIENFLGKESLTPEEQKELMKSIAHAKARMKLADLSGKRNKELLGIGKIAVAQNFIGYSAGNQNEEMTRLRAVIVQGVAKLSGDNPQLFGRLHEAQAVYESQLRFGSRQNKLAGAVAKDLGISQADAQTAVADFYQDLGIDTSAGKSLEKAAFTLAKTVDKKAAKTAAMAFVVSPIIGAELKLAQGVIGEIGEIRSETFTEWWHEWGDVIKRDNVPLELDPSGQLVADLSPAQQAALWVRNLVEPPITSPAHNEVIDGVNVELPGNLNLAEKVIGGRHFDALVERQTGQVFDMTQYKFAMRDFDRDGDMDLVILDRNGNLAGEASTVLGNLGMKGVKVADGPEIEGASQEIDFLKTTGSKEVVIPGGGGQTIKVPEGEVSMPDGSTASWHAEWRPDAADPDKFDLVPVDSAGQVVKQDGQNIILINDAHFGANGEVKVDNPATDIHPNIQINEIKAGVGSVAKMGGPVTTGKDIWDTAVDYRVVHAGAETPSAMTDYTFSTNDADHPFGVQFRWDESAVHNPNTGATEHMSDAAADGRLGLLLQIPAFKNGEDVSIFVPAHFDAKLNQYVVDFDPTDTATQIELPNGDDVSMAELARVFLNEEKLAEHGATGDLGSELTAEGREFFDLANPDGDSMHQGRILAGYFDENSKAAEYGFTPAPGQENGAFIISHAVHGSNPVELEGEMLPPESPELGGYEITMDTITDEVKEKIPTFKISYVSPDAGIRIPFVPIPMRENIERSVKGEPAQAQAVVTTSTVTSTQAPPQAEPSEAIAPAETEEQKKEREEATELLEQKKSELEEIRKAIEVAKAAGEVKTEDYEAAQKLEEEIAKLEASLAIQATSERSEEHETGNRPELYLDQKTLDSLVKLDAKNLLNQKLDGTVGGEICRLGEGQIPYEVYQDERSRYRIRKLYNEASPIQFISENGRRFFLSTGQGMTITSGDPLLLEGKFYRLEMKDNIWQLVSMTESEKEEIEERMKNAPK</sequence>
<dbReference type="Proteomes" id="UP000177208">
    <property type="component" value="Unassembled WGS sequence"/>
</dbReference>
<evidence type="ECO:0000313" key="2">
    <source>
        <dbReference type="EMBL" id="OGK17450.1"/>
    </source>
</evidence>
<accession>A0A1F7GEU9</accession>
<feature type="compositionally biased region" description="Basic and acidic residues" evidence="1">
    <location>
        <begin position="175"/>
        <end position="199"/>
    </location>
</feature>
<feature type="region of interest" description="Disordered" evidence="1">
    <location>
        <begin position="1"/>
        <end position="20"/>
    </location>
</feature>
<feature type="region of interest" description="Disordered" evidence="1">
    <location>
        <begin position="149"/>
        <end position="207"/>
    </location>
</feature>
<feature type="compositionally biased region" description="Low complexity" evidence="1">
    <location>
        <begin position="1497"/>
        <end position="1516"/>
    </location>
</feature>
<dbReference type="EMBL" id="MFZG01000007">
    <property type="protein sequence ID" value="OGK17450.1"/>
    <property type="molecule type" value="Genomic_DNA"/>
</dbReference>
<gene>
    <name evidence="2" type="ORF">A2774_00260</name>
</gene>
<comment type="caution">
    <text evidence="2">The sequence shown here is derived from an EMBL/GenBank/DDBJ whole genome shotgun (WGS) entry which is preliminary data.</text>
</comment>
<protein>
    <submittedName>
        <fullName evidence="2">Uncharacterized protein</fullName>
    </submittedName>
</protein>
<feature type="compositionally biased region" description="Basic and acidic residues" evidence="1">
    <location>
        <begin position="1530"/>
        <end position="1545"/>
    </location>
</feature>
<proteinExistence type="predicted"/>
<evidence type="ECO:0000256" key="1">
    <source>
        <dbReference type="SAM" id="MobiDB-lite"/>
    </source>
</evidence>
<evidence type="ECO:0000313" key="3">
    <source>
        <dbReference type="Proteomes" id="UP000177208"/>
    </source>
</evidence>
<feature type="region of interest" description="Disordered" evidence="1">
    <location>
        <begin position="1492"/>
        <end position="1545"/>
    </location>
</feature>
<reference evidence="2 3" key="1">
    <citation type="journal article" date="2016" name="Nat. Commun.">
        <title>Thousands of microbial genomes shed light on interconnected biogeochemical processes in an aquifer system.</title>
        <authorList>
            <person name="Anantharaman K."/>
            <person name="Brown C.T."/>
            <person name="Hug L.A."/>
            <person name="Sharon I."/>
            <person name="Castelle C.J."/>
            <person name="Probst A.J."/>
            <person name="Thomas B.C."/>
            <person name="Singh A."/>
            <person name="Wilkins M.J."/>
            <person name="Karaoz U."/>
            <person name="Brodie E.L."/>
            <person name="Williams K.H."/>
            <person name="Hubbard S.S."/>
            <person name="Banfield J.F."/>
        </authorList>
    </citation>
    <scope>NUCLEOTIDE SEQUENCE [LARGE SCALE GENOMIC DNA]</scope>
</reference>
<name>A0A1F7GEU9_9BACT</name>
<feature type="compositionally biased region" description="Basic and acidic residues" evidence="1">
    <location>
        <begin position="251"/>
        <end position="267"/>
    </location>
</feature>
<feature type="region of interest" description="Disordered" evidence="1">
    <location>
        <begin position="219"/>
        <end position="294"/>
    </location>
</feature>